<proteinExistence type="predicted"/>
<gene>
    <name evidence="2" type="ORF">J4709_14585</name>
</gene>
<name>A0ABS3RPY9_9ACTN</name>
<sequence>MSQTNPHTCSPHTFSYAELDRLSGEVLPERAVLSTLLTGGGDNTSKNININDSGSGDASTAVNYACQYSHSTGTPGLLGTGLLAEPGYTTTTCVPVVVHHSA</sequence>
<reference evidence="2 3" key="1">
    <citation type="submission" date="2021-03" db="EMBL/GenBank/DDBJ databases">
        <title>Actinomadura violae sp. nov., isolated from lichen in Thailand.</title>
        <authorList>
            <person name="Kanchanasin P."/>
            <person name="Saeng-In P."/>
            <person name="Phongsopitanun W."/>
            <person name="Yuki M."/>
            <person name="Kudo T."/>
            <person name="Ohkuma M."/>
            <person name="Tanasupawat S."/>
        </authorList>
    </citation>
    <scope>NUCLEOTIDE SEQUENCE [LARGE SCALE GENOMIC DNA]</scope>
    <source>
        <strain evidence="2 3">LCR2-06</strain>
    </source>
</reference>
<evidence type="ECO:0000256" key="1">
    <source>
        <dbReference type="SAM" id="MobiDB-lite"/>
    </source>
</evidence>
<evidence type="ECO:0000313" key="3">
    <source>
        <dbReference type="Proteomes" id="UP000680206"/>
    </source>
</evidence>
<protein>
    <submittedName>
        <fullName evidence="2">Uncharacterized protein</fullName>
    </submittedName>
</protein>
<accession>A0ABS3RPY9</accession>
<comment type="caution">
    <text evidence="2">The sequence shown here is derived from an EMBL/GenBank/DDBJ whole genome shotgun (WGS) entry which is preliminary data.</text>
</comment>
<feature type="compositionally biased region" description="Polar residues" evidence="1">
    <location>
        <begin position="43"/>
        <end position="57"/>
    </location>
</feature>
<organism evidence="2 3">
    <name type="scientific">Actinomadura violacea</name>
    <dbReference type="NCBI Taxonomy" id="2819934"/>
    <lineage>
        <taxon>Bacteria</taxon>
        <taxon>Bacillati</taxon>
        <taxon>Actinomycetota</taxon>
        <taxon>Actinomycetes</taxon>
        <taxon>Streptosporangiales</taxon>
        <taxon>Thermomonosporaceae</taxon>
        <taxon>Actinomadura</taxon>
    </lineage>
</organism>
<dbReference type="Proteomes" id="UP000680206">
    <property type="component" value="Unassembled WGS sequence"/>
</dbReference>
<dbReference type="RefSeq" id="WP_208241010.1">
    <property type="nucleotide sequence ID" value="NZ_JAGEPF010000008.1"/>
</dbReference>
<feature type="region of interest" description="Disordered" evidence="1">
    <location>
        <begin position="37"/>
        <end position="57"/>
    </location>
</feature>
<dbReference type="EMBL" id="JAGEPF010000008">
    <property type="protein sequence ID" value="MBO2458803.1"/>
    <property type="molecule type" value="Genomic_DNA"/>
</dbReference>
<evidence type="ECO:0000313" key="2">
    <source>
        <dbReference type="EMBL" id="MBO2458803.1"/>
    </source>
</evidence>
<keyword evidence="3" id="KW-1185">Reference proteome</keyword>